<feature type="transmembrane region" description="Helical" evidence="9">
    <location>
        <begin position="44"/>
        <end position="64"/>
    </location>
</feature>
<accession>A0A0K1JG34</accession>
<evidence type="ECO:0000256" key="8">
    <source>
        <dbReference type="ARBA" id="ARBA00023136"/>
    </source>
</evidence>
<dbReference type="Proteomes" id="UP000066480">
    <property type="component" value="Chromosome"/>
</dbReference>
<evidence type="ECO:0000256" key="11">
    <source>
        <dbReference type="SAM" id="MobiDB-lite"/>
    </source>
</evidence>
<dbReference type="STRING" id="571913.VV02_07135"/>
<evidence type="ECO:0000256" key="5">
    <source>
        <dbReference type="ARBA" id="ARBA00022592"/>
    </source>
</evidence>
<dbReference type="Gene3D" id="1.10.3720.10">
    <property type="entry name" value="MetI-like"/>
    <property type="match status" value="1"/>
</dbReference>
<dbReference type="Pfam" id="PF00528">
    <property type="entry name" value="BPD_transp_1"/>
    <property type="match status" value="1"/>
</dbReference>
<dbReference type="GO" id="GO:0006817">
    <property type="term" value="P:phosphate ion transport"/>
    <property type="evidence" value="ECO:0007669"/>
    <property type="project" value="UniProtKB-KW"/>
</dbReference>
<keyword evidence="6 9" id="KW-0812">Transmembrane</keyword>
<dbReference type="PROSITE" id="PS50928">
    <property type="entry name" value="ABC_TM1"/>
    <property type="match status" value="1"/>
</dbReference>
<evidence type="ECO:0000256" key="4">
    <source>
        <dbReference type="ARBA" id="ARBA00022475"/>
    </source>
</evidence>
<evidence type="ECO:0000256" key="2">
    <source>
        <dbReference type="ARBA" id="ARBA00007069"/>
    </source>
</evidence>
<feature type="transmembrane region" description="Helical" evidence="9">
    <location>
        <begin position="133"/>
        <end position="153"/>
    </location>
</feature>
<feature type="transmembrane region" description="Helical" evidence="9">
    <location>
        <begin position="95"/>
        <end position="121"/>
    </location>
</feature>
<reference evidence="13 14" key="1">
    <citation type="submission" date="2015-03" db="EMBL/GenBank/DDBJ databases">
        <title>Luteipulveratus halotolerans sp. nov., a novel actinobacterium (Dermacoccaceae) from Sarawak, Malaysia.</title>
        <authorList>
            <person name="Juboi H."/>
            <person name="Basik A."/>
            <person name="Shamsul S.S."/>
            <person name="Arnold P."/>
            <person name="Schmitt E.K."/>
            <person name="Sanglier J.-J."/>
            <person name="Yeo T."/>
        </authorList>
    </citation>
    <scope>NUCLEOTIDE SEQUENCE [LARGE SCALE GENOMIC DNA]</scope>
    <source>
        <strain evidence="13 14">MN07-A0370</strain>
    </source>
</reference>
<dbReference type="CDD" id="cd06261">
    <property type="entry name" value="TM_PBP2"/>
    <property type="match status" value="1"/>
</dbReference>
<feature type="transmembrane region" description="Helical" evidence="9">
    <location>
        <begin position="307"/>
        <end position="330"/>
    </location>
</feature>
<evidence type="ECO:0000256" key="10">
    <source>
        <dbReference type="RuleBase" id="RU363054"/>
    </source>
</evidence>
<dbReference type="NCBIfam" id="TIGR02138">
    <property type="entry name" value="phosphate_pstC"/>
    <property type="match status" value="1"/>
</dbReference>
<organism evidence="13 14">
    <name type="scientific">Luteipulveratus mongoliensis</name>
    <dbReference type="NCBI Taxonomy" id="571913"/>
    <lineage>
        <taxon>Bacteria</taxon>
        <taxon>Bacillati</taxon>
        <taxon>Actinomycetota</taxon>
        <taxon>Actinomycetes</taxon>
        <taxon>Micrococcales</taxon>
        <taxon>Dermacoccaceae</taxon>
        <taxon>Luteipulveratus</taxon>
    </lineage>
</organism>
<sequence>MTSVTGVSIADETPDPDGKAPLRGDSASTGRVGDRIFGGLAKGAGILVVALVTLIGVFLIVQAIPALTDNKANFITSQKWDVTDTNNMAFGIARLFWVTAISSLIAMLLAVPLGVCIALFITHYAPRWMARSAATLVDLLAAVPSIVYGLWGAYVVGQYFEPIQNFFTAVLGWFPLFEKDTSATAASTVAFVSVVLAIMILPIVTALSREVFAQTPTAHKEAALALGATKWEMIRTAVLPFGKPGVISAAMLGLGRALGETVAVMIIVSSLPDGAPWSWSIFSGGETFASKIANNAGEFDSPSKTGAYISAGLVLFILTFIVNAIARIVIERRKAFTE</sequence>
<keyword evidence="4 10" id="KW-1003">Cell membrane</keyword>
<dbReference type="OrthoDB" id="9785113at2"/>
<dbReference type="AlphaFoldDB" id="A0A0K1JG34"/>
<keyword evidence="8 9" id="KW-0472">Membrane</keyword>
<dbReference type="SUPFAM" id="SSF161098">
    <property type="entry name" value="MetI-like"/>
    <property type="match status" value="1"/>
</dbReference>
<keyword evidence="14" id="KW-1185">Reference proteome</keyword>
<proteinExistence type="inferred from homology"/>
<comment type="function">
    <text evidence="10">Part of the binding-protein-dependent transport system for phosphate; probably responsible for the translocation of the substrate across the membrane.</text>
</comment>
<keyword evidence="7 9" id="KW-1133">Transmembrane helix</keyword>
<evidence type="ECO:0000259" key="12">
    <source>
        <dbReference type="PROSITE" id="PS50928"/>
    </source>
</evidence>
<protein>
    <recommendedName>
        <fullName evidence="10">Phosphate transport system permease protein</fullName>
    </recommendedName>
</protein>
<feature type="region of interest" description="Disordered" evidence="11">
    <location>
        <begin position="1"/>
        <end position="26"/>
    </location>
</feature>
<dbReference type="InterPro" id="IPR035906">
    <property type="entry name" value="MetI-like_sf"/>
</dbReference>
<evidence type="ECO:0000256" key="7">
    <source>
        <dbReference type="ARBA" id="ARBA00022989"/>
    </source>
</evidence>
<comment type="similarity">
    <text evidence="2 10">Belongs to the binding-protein-dependent transport system permease family. CysTW subfamily.</text>
</comment>
<evidence type="ECO:0000256" key="3">
    <source>
        <dbReference type="ARBA" id="ARBA00022448"/>
    </source>
</evidence>
<evidence type="ECO:0000313" key="14">
    <source>
        <dbReference type="Proteomes" id="UP000066480"/>
    </source>
</evidence>
<dbReference type="EMBL" id="CP011112">
    <property type="protein sequence ID" value="AKU15677.1"/>
    <property type="molecule type" value="Genomic_DNA"/>
</dbReference>
<dbReference type="InterPro" id="IPR000515">
    <property type="entry name" value="MetI-like"/>
</dbReference>
<evidence type="ECO:0000256" key="6">
    <source>
        <dbReference type="ARBA" id="ARBA00022692"/>
    </source>
</evidence>
<feature type="domain" description="ABC transmembrane type-1" evidence="12">
    <location>
        <begin position="96"/>
        <end position="326"/>
    </location>
</feature>
<comment type="caution">
    <text evidence="10">Lacks conserved residue(s) required for the propagation of feature annotation.</text>
</comment>
<dbReference type="PANTHER" id="PTHR30425">
    <property type="entry name" value="PHOSPHATE TRANSPORT SYSTEM PERMEASE PROTEIN PST"/>
    <property type="match status" value="1"/>
</dbReference>
<dbReference type="PATRIC" id="fig|571913.6.peg.1455"/>
<dbReference type="InterPro" id="IPR011864">
    <property type="entry name" value="Phosphate_PstC"/>
</dbReference>
<feature type="transmembrane region" description="Helical" evidence="9">
    <location>
        <begin position="189"/>
        <end position="207"/>
    </location>
</feature>
<gene>
    <name evidence="13" type="ORF">VV02_07135</name>
</gene>
<evidence type="ECO:0000256" key="1">
    <source>
        <dbReference type="ARBA" id="ARBA00004651"/>
    </source>
</evidence>
<name>A0A0K1JG34_9MICO</name>
<keyword evidence="5 10" id="KW-0592">Phosphate transport</keyword>
<dbReference type="PANTHER" id="PTHR30425:SF1">
    <property type="entry name" value="PHOSPHATE TRANSPORT SYSTEM PERMEASE PROTEIN PSTC"/>
    <property type="match status" value="1"/>
</dbReference>
<dbReference type="GO" id="GO:0005315">
    <property type="term" value="F:phosphate transmembrane transporter activity"/>
    <property type="evidence" value="ECO:0007669"/>
    <property type="project" value="InterPro"/>
</dbReference>
<dbReference type="InterPro" id="IPR051124">
    <property type="entry name" value="Phosphate_Transport_Permease"/>
</dbReference>
<dbReference type="RefSeq" id="WP_052590708.1">
    <property type="nucleotide sequence ID" value="NZ_CP011112.1"/>
</dbReference>
<evidence type="ECO:0000313" key="13">
    <source>
        <dbReference type="EMBL" id="AKU15677.1"/>
    </source>
</evidence>
<evidence type="ECO:0000256" key="9">
    <source>
        <dbReference type="RuleBase" id="RU363032"/>
    </source>
</evidence>
<dbReference type="KEGG" id="lmoi:VV02_07135"/>
<comment type="subcellular location">
    <subcellularLocation>
        <location evidence="1 9">Cell membrane</location>
        <topology evidence="1 9">Multi-pass membrane protein</topology>
    </subcellularLocation>
</comment>
<dbReference type="GO" id="GO:0005886">
    <property type="term" value="C:plasma membrane"/>
    <property type="evidence" value="ECO:0007669"/>
    <property type="project" value="UniProtKB-SubCell"/>
</dbReference>
<keyword evidence="3 9" id="KW-0813">Transport</keyword>